<dbReference type="GO" id="GO:0016874">
    <property type="term" value="F:ligase activity"/>
    <property type="evidence" value="ECO:0007669"/>
    <property type="project" value="UniProtKB-KW"/>
</dbReference>
<dbReference type="KEGG" id="pgin:FRZ67_01480"/>
<keyword evidence="1" id="KW-0812">Transmembrane</keyword>
<sequence length="353" mass="41423">MTFIQKILHRPFFIKLLHWEYWSFHAVYTPIYLYWLWLCIKARSFFFFNTSNPTIKNGGFLMESKKDIYDIIPQEYYPKTIFINANTNKAKILSLVNEAALKFPLIGKPDIGMRGLSVKKLETIDDIIDYAQNSKVDFLLQEFIPFEQEVGIFYYRYPNETHGHISGIVGKEFLTVTGDGISNMETLLSKDKRFILQLPALQKAYGDTLQKVLKRNEDFLLVPYGNHARGAKFIDLSHLADEQLTSMIDEVCKNVDGFYFGRMDVRYNTWEELKQGKNFGIVELNGAGSEPTHIYDPKHSIFFAWKEIIRHWRILWKISRINHHKQNMPYMNFSSGIRMFKENSAYVKMISTE</sequence>
<keyword evidence="1" id="KW-1133">Transmembrane helix</keyword>
<dbReference type="AlphaFoldDB" id="A0A5B8V3N8"/>
<reference evidence="2 3" key="1">
    <citation type="journal article" date="2016" name="Int. J. Syst. Evol. Microbiol.">
        <title>Panacibacter ginsenosidivorans gen. nov., sp. nov., with ginsenoside converting activity isolated from soil of a ginseng field.</title>
        <authorList>
            <person name="Siddiqi M.Z."/>
            <person name="Muhammad Shafi S."/>
            <person name="Choi K.D."/>
            <person name="Im W.T."/>
        </authorList>
    </citation>
    <scope>NUCLEOTIDE SEQUENCE [LARGE SCALE GENOMIC DNA]</scope>
    <source>
        <strain evidence="2 3">Gsoil1550</strain>
    </source>
</reference>
<organism evidence="2 3">
    <name type="scientific">Panacibacter ginsenosidivorans</name>
    <dbReference type="NCBI Taxonomy" id="1813871"/>
    <lineage>
        <taxon>Bacteria</taxon>
        <taxon>Pseudomonadati</taxon>
        <taxon>Bacteroidota</taxon>
        <taxon>Chitinophagia</taxon>
        <taxon>Chitinophagales</taxon>
        <taxon>Chitinophagaceae</taxon>
        <taxon>Panacibacter</taxon>
    </lineage>
</organism>
<evidence type="ECO:0000313" key="2">
    <source>
        <dbReference type="EMBL" id="QEC66040.1"/>
    </source>
</evidence>
<dbReference type="SUPFAM" id="SSF56059">
    <property type="entry name" value="Glutathione synthetase ATP-binding domain-like"/>
    <property type="match status" value="1"/>
</dbReference>
<evidence type="ECO:0000256" key="1">
    <source>
        <dbReference type="SAM" id="Phobius"/>
    </source>
</evidence>
<gene>
    <name evidence="2" type="ORF">FRZ67_01480</name>
</gene>
<keyword evidence="1" id="KW-0472">Membrane</keyword>
<dbReference type="RefSeq" id="WP_147187840.1">
    <property type="nucleotide sequence ID" value="NZ_CP042435.1"/>
</dbReference>
<name>A0A5B8V3N8_9BACT</name>
<keyword evidence="3" id="KW-1185">Reference proteome</keyword>
<evidence type="ECO:0000313" key="3">
    <source>
        <dbReference type="Proteomes" id="UP000321533"/>
    </source>
</evidence>
<keyword evidence="2" id="KW-0436">Ligase</keyword>
<dbReference type="Proteomes" id="UP000321533">
    <property type="component" value="Chromosome"/>
</dbReference>
<dbReference type="OrthoDB" id="9775266at2"/>
<accession>A0A5B8V3N8</accession>
<dbReference type="EMBL" id="CP042435">
    <property type="protein sequence ID" value="QEC66040.1"/>
    <property type="molecule type" value="Genomic_DNA"/>
</dbReference>
<feature type="transmembrane region" description="Helical" evidence="1">
    <location>
        <begin position="21"/>
        <end position="38"/>
    </location>
</feature>
<protein>
    <submittedName>
        <fullName evidence="2">D-alanine--D-alanine ligase</fullName>
    </submittedName>
</protein>
<proteinExistence type="predicted"/>